<feature type="region of interest" description="Disordered" evidence="11">
    <location>
        <begin position="67"/>
        <end position="127"/>
    </location>
</feature>
<reference evidence="12 13" key="1">
    <citation type="journal article" date="2018" name="Mol. Biol. Evol.">
        <title>Analysis of the draft genome of the red seaweed Gracilariopsis chorda provides insights into genome size evolution in Rhodophyta.</title>
        <authorList>
            <person name="Lee J."/>
            <person name="Yang E.C."/>
            <person name="Graf L."/>
            <person name="Yang J.H."/>
            <person name="Qiu H."/>
            <person name="Zel Zion U."/>
            <person name="Chan C.X."/>
            <person name="Stephens T.G."/>
            <person name="Weber A.P.M."/>
            <person name="Boo G.H."/>
            <person name="Boo S.M."/>
            <person name="Kim K.M."/>
            <person name="Shin Y."/>
            <person name="Jung M."/>
            <person name="Lee S.J."/>
            <person name="Yim H.S."/>
            <person name="Lee J.H."/>
            <person name="Bhattacharya D."/>
            <person name="Yoon H.S."/>
        </authorList>
    </citation>
    <scope>NUCLEOTIDE SEQUENCE [LARGE SCALE GENOMIC DNA]</scope>
    <source>
        <strain evidence="12 13">SKKU-2015</strain>
        <tissue evidence="12">Whole body</tissue>
    </source>
</reference>
<dbReference type="PANTHER" id="PTHR12743">
    <property type="entry name" value="CYTOCHROME C1 HEME LYASE"/>
    <property type="match status" value="1"/>
</dbReference>
<dbReference type="OrthoDB" id="4243at2759"/>
<keyword evidence="13" id="KW-1185">Reference proteome</keyword>
<organism evidence="12 13">
    <name type="scientific">Gracilariopsis chorda</name>
    <dbReference type="NCBI Taxonomy" id="448386"/>
    <lineage>
        <taxon>Eukaryota</taxon>
        <taxon>Rhodophyta</taxon>
        <taxon>Florideophyceae</taxon>
        <taxon>Rhodymeniophycidae</taxon>
        <taxon>Gracilariales</taxon>
        <taxon>Gracilariaceae</taxon>
        <taxon>Gracilariopsis</taxon>
    </lineage>
</organism>
<comment type="subcellular location">
    <subcellularLocation>
        <location evidence="1 10">Mitochondrion inner membrane</location>
    </subcellularLocation>
</comment>
<proteinExistence type="inferred from homology"/>
<evidence type="ECO:0000256" key="7">
    <source>
        <dbReference type="ARBA" id="ARBA00023128"/>
    </source>
</evidence>
<sequence>MGAYVSTIAFADGGCPVDHDNMSEQQIRDFMSKHHHPPAVHSDQLHKSPQSQCPVDHKNLSKEQLQAYKAHQEHHSKTSSSTPPNSSPSVYDVYGQQLDRANMMPATPNQLPSPGQGTPLSTDREKSSIPKAGTAQQTWTYPSPQMFFNALKRKGKADGIQESDMDAVVSVHNTMNERTWKQLMHWENTFHCHQCEQPKLKRFLGRPNDLSPAAWFRTTFRGYPMPFDRHDWLIDRCGTEDVRYVIDYYYRQGPDPIEIHVRPALDSPSALYDRVRNGLSTWREYFFERSSQQSEPSVVDPVSQRTLNHMVHGEQLEASEFQFLSGLTSSTIDKIATDVSDALRKRKSCTRTSRDRSRQAGKSSSLN</sequence>
<evidence type="ECO:0000313" key="13">
    <source>
        <dbReference type="Proteomes" id="UP000247409"/>
    </source>
</evidence>
<evidence type="ECO:0000256" key="10">
    <source>
        <dbReference type="RuleBase" id="RU363130"/>
    </source>
</evidence>
<feature type="compositionally biased region" description="Low complexity" evidence="11">
    <location>
        <begin position="78"/>
        <end position="89"/>
    </location>
</feature>
<comment type="function">
    <text evidence="10">Lyase that catalyzes the covalent linking of the heme group to the cytochrome C apoprotein to produce the mature functional cytochrome.</text>
</comment>
<accession>A0A2V3IF52</accession>
<keyword evidence="4 10" id="KW-0479">Metal-binding</keyword>
<keyword evidence="3 10" id="KW-0349">Heme</keyword>
<feature type="region of interest" description="Disordered" evidence="11">
    <location>
        <begin position="343"/>
        <end position="367"/>
    </location>
</feature>
<keyword evidence="6 10" id="KW-0408">Iron</keyword>
<evidence type="ECO:0000256" key="1">
    <source>
        <dbReference type="ARBA" id="ARBA00004273"/>
    </source>
</evidence>
<dbReference type="STRING" id="448386.A0A2V3IF52"/>
<evidence type="ECO:0000256" key="2">
    <source>
        <dbReference type="ARBA" id="ARBA00007255"/>
    </source>
</evidence>
<dbReference type="GO" id="GO:0005743">
    <property type="term" value="C:mitochondrial inner membrane"/>
    <property type="evidence" value="ECO:0007669"/>
    <property type="project" value="UniProtKB-SubCell"/>
</dbReference>
<feature type="region of interest" description="Disordered" evidence="11">
    <location>
        <begin position="34"/>
        <end position="55"/>
    </location>
</feature>
<evidence type="ECO:0000256" key="3">
    <source>
        <dbReference type="ARBA" id="ARBA00022617"/>
    </source>
</evidence>
<protein>
    <recommendedName>
        <fullName evidence="10">Holocytochrome c-type synthase</fullName>
        <ecNumber evidence="10">4.4.1.17</ecNumber>
    </recommendedName>
</protein>
<comment type="similarity">
    <text evidence="2 10">Belongs to the cytochrome c-type heme lyase family.</text>
</comment>
<evidence type="ECO:0000256" key="4">
    <source>
        <dbReference type="ARBA" id="ARBA00022723"/>
    </source>
</evidence>
<keyword evidence="5 10" id="KW-0999">Mitochondrion inner membrane</keyword>
<gene>
    <name evidence="12" type="ORF">BWQ96_09629</name>
</gene>
<name>A0A2V3IF52_9FLOR</name>
<evidence type="ECO:0000256" key="9">
    <source>
        <dbReference type="ARBA" id="ARBA00023239"/>
    </source>
</evidence>
<evidence type="ECO:0000313" key="12">
    <source>
        <dbReference type="EMBL" id="PXF40648.1"/>
    </source>
</evidence>
<evidence type="ECO:0000256" key="5">
    <source>
        <dbReference type="ARBA" id="ARBA00022792"/>
    </source>
</evidence>
<comment type="catalytic activity">
    <reaction evidence="10">
        <text>holo-[cytochrome c] = apo-[cytochrome c] + heme b</text>
        <dbReference type="Rhea" id="RHEA:22648"/>
        <dbReference type="Rhea" id="RHEA-COMP:10725"/>
        <dbReference type="Rhea" id="RHEA-COMP:10726"/>
        <dbReference type="ChEBI" id="CHEBI:29950"/>
        <dbReference type="ChEBI" id="CHEBI:60344"/>
        <dbReference type="ChEBI" id="CHEBI:83739"/>
        <dbReference type="EC" id="4.4.1.17"/>
    </reaction>
</comment>
<evidence type="ECO:0000256" key="8">
    <source>
        <dbReference type="ARBA" id="ARBA00023136"/>
    </source>
</evidence>
<dbReference type="PANTHER" id="PTHR12743:SF8">
    <property type="entry name" value="PROTEIN HRI1"/>
    <property type="match status" value="1"/>
</dbReference>
<dbReference type="EC" id="4.4.1.17" evidence="10"/>
<dbReference type="EMBL" id="NBIV01000272">
    <property type="protein sequence ID" value="PXF40648.1"/>
    <property type="molecule type" value="Genomic_DNA"/>
</dbReference>
<dbReference type="Proteomes" id="UP000247409">
    <property type="component" value="Unassembled WGS sequence"/>
</dbReference>
<dbReference type="GO" id="GO:0004408">
    <property type="term" value="F:holocytochrome-c synthase activity"/>
    <property type="evidence" value="ECO:0007669"/>
    <property type="project" value="UniProtKB-EC"/>
</dbReference>
<keyword evidence="7 10" id="KW-0496">Mitochondrion</keyword>
<dbReference type="AlphaFoldDB" id="A0A2V3IF52"/>
<dbReference type="GO" id="GO:0046872">
    <property type="term" value="F:metal ion binding"/>
    <property type="evidence" value="ECO:0007669"/>
    <property type="project" value="UniProtKB-KW"/>
</dbReference>
<feature type="compositionally biased region" description="Polar residues" evidence="11">
    <location>
        <begin position="107"/>
        <end position="121"/>
    </location>
</feature>
<dbReference type="Pfam" id="PF01265">
    <property type="entry name" value="Cyto_heme_lyase"/>
    <property type="match status" value="1"/>
</dbReference>
<comment type="caution">
    <text evidence="12">The sequence shown here is derived from an EMBL/GenBank/DDBJ whole genome shotgun (WGS) entry which is preliminary data.</text>
</comment>
<dbReference type="PROSITE" id="PS00822">
    <property type="entry name" value="CYTO_HEME_LYASE_2"/>
    <property type="match status" value="1"/>
</dbReference>
<keyword evidence="8 10" id="KW-0472">Membrane</keyword>
<dbReference type="InterPro" id="IPR000511">
    <property type="entry name" value="Holocyt_c/c1_synthase"/>
</dbReference>
<keyword evidence="9 10" id="KW-0456">Lyase</keyword>
<evidence type="ECO:0000256" key="6">
    <source>
        <dbReference type="ARBA" id="ARBA00023004"/>
    </source>
</evidence>
<evidence type="ECO:0000256" key="11">
    <source>
        <dbReference type="SAM" id="MobiDB-lite"/>
    </source>
</evidence>
<dbReference type="PROSITE" id="PS00821">
    <property type="entry name" value="CYTO_HEME_LYASE_1"/>
    <property type="match status" value="1"/>
</dbReference>